<dbReference type="Proteomes" id="UP001215598">
    <property type="component" value="Unassembled WGS sequence"/>
</dbReference>
<name>A0AAD7NM03_9AGAR</name>
<comment type="caution">
    <text evidence="2">The sequence shown here is derived from an EMBL/GenBank/DDBJ whole genome shotgun (WGS) entry which is preliminary data.</text>
</comment>
<feature type="compositionally biased region" description="Polar residues" evidence="1">
    <location>
        <begin position="1"/>
        <end position="18"/>
    </location>
</feature>
<protein>
    <submittedName>
        <fullName evidence="2">Uncharacterized protein</fullName>
    </submittedName>
</protein>
<gene>
    <name evidence="2" type="ORF">B0H16DRAFT_1453664</name>
</gene>
<keyword evidence="3" id="KW-1185">Reference proteome</keyword>
<organism evidence="2 3">
    <name type="scientific">Mycena metata</name>
    <dbReference type="NCBI Taxonomy" id="1033252"/>
    <lineage>
        <taxon>Eukaryota</taxon>
        <taxon>Fungi</taxon>
        <taxon>Dikarya</taxon>
        <taxon>Basidiomycota</taxon>
        <taxon>Agaricomycotina</taxon>
        <taxon>Agaricomycetes</taxon>
        <taxon>Agaricomycetidae</taxon>
        <taxon>Agaricales</taxon>
        <taxon>Marasmiineae</taxon>
        <taxon>Mycenaceae</taxon>
        <taxon>Mycena</taxon>
    </lineage>
</organism>
<dbReference type="AlphaFoldDB" id="A0AAD7NM03"/>
<evidence type="ECO:0000313" key="3">
    <source>
        <dbReference type="Proteomes" id="UP001215598"/>
    </source>
</evidence>
<dbReference type="EMBL" id="JARKIB010000022">
    <property type="protein sequence ID" value="KAJ7767338.1"/>
    <property type="molecule type" value="Genomic_DNA"/>
</dbReference>
<feature type="region of interest" description="Disordered" evidence="1">
    <location>
        <begin position="1"/>
        <end position="40"/>
    </location>
</feature>
<evidence type="ECO:0000313" key="2">
    <source>
        <dbReference type="EMBL" id="KAJ7767338.1"/>
    </source>
</evidence>
<accession>A0AAD7NM03</accession>
<proteinExistence type="predicted"/>
<sequence length="123" mass="13632">MPPNPFSTNPTPAASASDLNLAGPRPHQDEDGDEDGDGYSYGYGGLMRVMGEGLGLGGSMRRTSRWISGRRGGAALLVGRCYYTVDTRPPTWFFRGYLVFLWEKDKQEKERKGGKRNEENNLA</sequence>
<reference evidence="2" key="1">
    <citation type="submission" date="2023-03" db="EMBL/GenBank/DDBJ databases">
        <title>Massive genome expansion in bonnet fungi (Mycena s.s.) driven by repeated elements and novel gene families across ecological guilds.</title>
        <authorList>
            <consortium name="Lawrence Berkeley National Laboratory"/>
            <person name="Harder C.B."/>
            <person name="Miyauchi S."/>
            <person name="Viragh M."/>
            <person name="Kuo A."/>
            <person name="Thoen E."/>
            <person name="Andreopoulos B."/>
            <person name="Lu D."/>
            <person name="Skrede I."/>
            <person name="Drula E."/>
            <person name="Henrissat B."/>
            <person name="Morin E."/>
            <person name="Kohler A."/>
            <person name="Barry K."/>
            <person name="LaButti K."/>
            <person name="Morin E."/>
            <person name="Salamov A."/>
            <person name="Lipzen A."/>
            <person name="Mereny Z."/>
            <person name="Hegedus B."/>
            <person name="Baldrian P."/>
            <person name="Stursova M."/>
            <person name="Weitz H."/>
            <person name="Taylor A."/>
            <person name="Grigoriev I.V."/>
            <person name="Nagy L.G."/>
            <person name="Martin F."/>
            <person name="Kauserud H."/>
        </authorList>
    </citation>
    <scope>NUCLEOTIDE SEQUENCE</scope>
    <source>
        <strain evidence="2">CBHHK182m</strain>
    </source>
</reference>
<evidence type="ECO:0000256" key="1">
    <source>
        <dbReference type="SAM" id="MobiDB-lite"/>
    </source>
</evidence>